<comment type="caution">
    <text evidence="2">The sequence shown here is derived from an EMBL/GenBank/DDBJ whole genome shotgun (WGS) entry which is preliminary data.</text>
</comment>
<feature type="coiled-coil region" evidence="1">
    <location>
        <begin position="22"/>
        <end position="49"/>
    </location>
</feature>
<protein>
    <submittedName>
        <fullName evidence="2">Uncharacterized protein</fullName>
    </submittedName>
</protein>
<feature type="coiled-coil region" evidence="1">
    <location>
        <begin position="90"/>
        <end position="198"/>
    </location>
</feature>
<reference evidence="2 3" key="1">
    <citation type="submission" date="2020-04" db="EMBL/GenBank/DDBJ databases">
        <title>Perkinsus chesapeaki whole genome sequence.</title>
        <authorList>
            <person name="Bogema D.R."/>
        </authorList>
    </citation>
    <scope>NUCLEOTIDE SEQUENCE [LARGE SCALE GENOMIC DNA]</scope>
    <source>
        <strain evidence="2">ATCC PRA-425</strain>
    </source>
</reference>
<sequence>MPQSNLLPSRRQRARQTRDKWISFHEHAREELTTKIAELTDELQEARRLGSLNNLDLNPYVMAGGNSAQEVRQQSLDQQLMQGADYEKQLEVANVQLETKDELIQELQKQVEEATTALQTRSDELKRKTDECGAIAERLEELKEQFEENEGKHNYRKKMDDDHFADLEESLERYAKYNKQLQTRIKQLEEAQRAVEAERQIINSVEFA</sequence>
<evidence type="ECO:0000256" key="1">
    <source>
        <dbReference type="SAM" id="Coils"/>
    </source>
</evidence>
<gene>
    <name evidence="2" type="ORF">FOL47_003573</name>
</gene>
<keyword evidence="1" id="KW-0175">Coiled coil</keyword>
<dbReference type="AlphaFoldDB" id="A0A7J6KNT2"/>
<organism evidence="2 3">
    <name type="scientific">Perkinsus chesapeaki</name>
    <name type="common">Clam parasite</name>
    <name type="synonym">Perkinsus andrewsi</name>
    <dbReference type="NCBI Taxonomy" id="330153"/>
    <lineage>
        <taxon>Eukaryota</taxon>
        <taxon>Sar</taxon>
        <taxon>Alveolata</taxon>
        <taxon>Perkinsozoa</taxon>
        <taxon>Perkinsea</taxon>
        <taxon>Perkinsida</taxon>
        <taxon>Perkinsidae</taxon>
        <taxon>Perkinsus</taxon>
    </lineage>
</organism>
<keyword evidence="3" id="KW-1185">Reference proteome</keyword>
<accession>A0A7J6KNT2</accession>
<name>A0A7J6KNT2_PERCH</name>
<evidence type="ECO:0000313" key="3">
    <source>
        <dbReference type="Proteomes" id="UP000591131"/>
    </source>
</evidence>
<dbReference type="EMBL" id="JAAPAO010002107">
    <property type="protein sequence ID" value="KAF4648231.1"/>
    <property type="molecule type" value="Genomic_DNA"/>
</dbReference>
<proteinExistence type="predicted"/>
<evidence type="ECO:0000313" key="2">
    <source>
        <dbReference type="EMBL" id="KAF4648231.1"/>
    </source>
</evidence>
<dbReference type="Proteomes" id="UP000591131">
    <property type="component" value="Unassembled WGS sequence"/>
</dbReference>